<sequence length="111" mass="12402">MFVMNFVALGPAVSPVGGQHTHFSLLLGPGDLVVRSQLWGWRTPSSKSTEDPPCMRACCTLNNTWESNVLPLVWCGAECQIRCRPRHLTEVQNYEVRPKIVIELLLNGTLI</sequence>
<reference evidence="1 2" key="1">
    <citation type="journal article" date="2019" name="Sci. Rep.">
        <title>Orb-weaving spider Araneus ventricosus genome elucidates the spidroin gene catalogue.</title>
        <authorList>
            <person name="Kono N."/>
            <person name="Nakamura H."/>
            <person name="Ohtoshi R."/>
            <person name="Moran D.A.P."/>
            <person name="Shinohara A."/>
            <person name="Yoshida Y."/>
            <person name="Fujiwara M."/>
            <person name="Mori M."/>
            <person name="Tomita M."/>
            <person name="Arakawa K."/>
        </authorList>
    </citation>
    <scope>NUCLEOTIDE SEQUENCE [LARGE SCALE GENOMIC DNA]</scope>
</reference>
<comment type="caution">
    <text evidence="1">The sequence shown here is derived from an EMBL/GenBank/DDBJ whole genome shotgun (WGS) entry which is preliminary data.</text>
</comment>
<dbReference type="Proteomes" id="UP000499080">
    <property type="component" value="Unassembled WGS sequence"/>
</dbReference>
<organism evidence="1 2">
    <name type="scientific">Araneus ventricosus</name>
    <name type="common">Orbweaver spider</name>
    <name type="synonym">Epeira ventricosa</name>
    <dbReference type="NCBI Taxonomy" id="182803"/>
    <lineage>
        <taxon>Eukaryota</taxon>
        <taxon>Metazoa</taxon>
        <taxon>Ecdysozoa</taxon>
        <taxon>Arthropoda</taxon>
        <taxon>Chelicerata</taxon>
        <taxon>Arachnida</taxon>
        <taxon>Araneae</taxon>
        <taxon>Araneomorphae</taxon>
        <taxon>Entelegynae</taxon>
        <taxon>Araneoidea</taxon>
        <taxon>Araneidae</taxon>
        <taxon>Araneus</taxon>
    </lineage>
</organism>
<protein>
    <submittedName>
        <fullName evidence="1">Uncharacterized protein</fullName>
    </submittedName>
</protein>
<dbReference type="EMBL" id="BGPR01001438">
    <property type="protein sequence ID" value="GBM53949.1"/>
    <property type="molecule type" value="Genomic_DNA"/>
</dbReference>
<proteinExistence type="predicted"/>
<keyword evidence="2" id="KW-1185">Reference proteome</keyword>
<accession>A0A4Y2GMD9</accession>
<gene>
    <name evidence="1" type="ORF">AVEN_79921_1</name>
</gene>
<dbReference type="AlphaFoldDB" id="A0A4Y2GMD9"/>
<evidence type="ECO:0000313" key="1">
    <source>
        <dbReference type="EMBL" id="GBM53949.1"/>
    </source>
</evidence>
<name>A0A4Y2GMD9_ARAVE</name>
<evidence type="ECO:0000313" key="2">
    <source>
        <dbReference type="Proteomes" id="UP000499080"/>
    </source>
</evidence>